<dbReference type="PANTHER" id="PTHR21483:SF18">
    <property type="entry name" value="RNA POLYMERASE II-ASSOCIATED PROTEIN 1"/>
    <property type="match status" value="1"/>
</dbReference>
<evidence type="ECO:0000256" key="4">
    <source>
        <dbReference type="ARBA" id="ARBA00023242"/>
    </source>
</evidence>
<comment type="similarity">
    <text evidence="2">Belongs to the RPAP1 family.</text>
</comment>
<feature type="compositionally biased region" description="Low complexity" evidence="5">
    <location>
        <begin position="222"/>
        <end position="237"/>
    </location>
</feature>
<dbReference type="GeneID" id="39589490"/>
<comment type="caution">
    <text evidence="9">The sequence shown here is derived from an EMBL/GenBank/DDBJ whole genome shotgun (WGS) entry which is preliminary data.</text>
</comment>
<dbReference type="InterPro" id="IPR039913">
    <property type="entry name" value="RPAP1/Rba50"/>
</dbReference>
<dbReference type="InterPro" id="IPR013930">
    <property type="entry name" value="RPAP1_N"/>
</dbReference>
<accession>A0A427Y6J1</accession>
<dbReference type="OrthoDB" id="348201at2759"/>
<evidence type="ECO:0000256" key="1">
    <source>
        <dbReference type="ARBA" id="ARBA00004123"/>
    </source>
</evidence>
<protein>
    <recommendedName>
        <fullName evidence="11">RNA polymerase II associated protein 1</fullName>
    </recommendedName>
</protein>
<dbReference type="GO" id="GO:0006366">
    <property type="term" value="P:transcription by RNA polymerase II"/>
    <property type="evidence" value="ECO:0007669"/>
    <property type="project" value="InterPro"/>
</dbReference>
<evidence type="ECO:0008006" key="11">
    <source>
        <dbReference type="Google" id="ProtNLM"/>
    </source>
</evidence>
<sequence>MIVRDIVERPTANPSEPKSTPLPPRPPVAGTSKHGFPLAGHRSTRPAPTSAFARSRKDDATRASGGLATGEGRLVDTVPQVMAVADASQRAGVEAAARFASMTDKELNSEAAELKQQHHGLDSLDLLNKRRASLSDVGPARIAAPSETDKLRADVDAANREKLQHMSAADVAEEVQDLQDRFDPALLARLRARAAGRLQMTHGAPSAETASPITPAAVASTSSSELQHSLPHSSQSESEPEPHIKQRRRSVRFQDDDLTPNELRQKYFPHAPPDEAKLEWMNASANPTGASSSSDPNAPRFDLSGTVLTAEAAAALPTHLGLHHHGDQPDLAGYTTTEIVHLCYSTVASQRITMMGVLSKLIVRARAADEAKSQEPWVVSCREDDTMAKGIEVGSSVLGSHTRSVGVLVAAVDLLFNALGGYEWAWMDPEDAHAVPFRPEPMKDGEPTGVAAVPYDDIAPRLKETLGLDAGDLPPATLEQLLRVLQRGALNSPTGAETVATLVPTVVKAHVLRAAWPLDPARPPNSLALRLLHDVTASSRVAAEALVTTSVYEPLLKFVASDIPDDAQGRAIVLEVLRIFYTLGRYGLSASIATATREIWQHLGKWVTEQLANPTPNSAPIVSAYFDLLRVWTVCAVDPHRTTPEHDFTWAQASALQWVDEELTATQTLLATERWGELASVLSALVEYVVGVDINGVRHGEEEKRYVLDALTKMDIIGSLPGHVHLTPKHDEGRVSFNEFLTQIFRLHNLFRVSGMALLEYPERERYLWWFAATTQTKDVNLRCAFLETARLDNVLDVPKWATSVFDTIISCTQGDEPLALQLVDDVLRADWVAASVKGSEAIAGIDHKDGLQILRPLLHHSILPDLEGVLAPTRPSHLYLKASGTLRPLHAPTEAGPGLPLAPDWVFSPLDELLQSGSSPAFSLAPADWDATETQLTRATLALGLVDASVTSSTVPRSLTLLNCMKVFMLEHGQQDAPNAENDVFRDTAVSASIKQILDSQMGPSTFLPVSPHAPLESAALNFLGPGVPFFQFYTDLHALYESVSFGDNQFGRVLLPPLAMNYDVDYRRLFWSEQAGAIRSIRVKDNEVPLESGKVDVYFAPLETDEQVLTGQARALVGVLRQETHPFLYCLAVHHLAGLLWRTDDEERTSLRVQLLVVILSSAQDSTLKSIVQHDLDNPTATVGDDEVKARVDVITKLAGPRGAQRLAAAGF</sequence>
<dbReference type="InterPro" id="IPR057989">
    <property type="entry name" value="TPR_RPAP1/MINIYO-like"/>
</dbReference>
<evidence type="ECO:0000256" key="5">
    <source>
        <dbReference type="SAM" id="MobiDB-lite"/>
    </source>
</evidence>
<dbReference type="PANTHER" id="PTHR21483">
    <property type="entry name" value="RNA POLYMERASE II-ASSOCIATED PROTEIN 1"/>
    <property type="match status" value="1"/>
</dbReference>
<evidence type="ECO:0000259" key="8">
    <source>
        <dbReference type="Pfam" id="PF25766"/>
    </source>
</evidence>
<dbReference type="InterPro" id="IPR013929">
    <property type="entry name" value="RPAP1_C"/>
</dbReference>
<dbReference type="Pfam" id="PF08620">
    <property type="entry name" value="RPAP1_C"/>
    <property type="match status" value="1"/>
</dbReference>
<evidence type="ECO:0000313" key="10">
    <source>
        <dbReference type="Proteomes" id="UP000279236"/>
    </source>
</evidence>
<proteinExistence type="inferred from homology"/>
<dbReference type="Pfam" id="PF08621">
    <property type="entry name" value="RPAP1_N"/>
    <property type="match status" value="1"/>
</dbReference>
<dbReference type="STRING" id="105984.A0A427Y6J1"/>
<keyword evidence="10" id="KW-1185">Reference proteome</keyword>
<feature type="region of interest" description="Disordered" evidence="5">
    <location>
        <begin position="217"/>
        <end position="273"/>
    </location>
</feature>
<feature type="region of interest" description="Disordered" evidence="5">
    <location>
        <begin position="1"/>
        <end position="71"/>
    </location>
</feature>
<comment type="subcellular location">
    <subcellularLocation>
        <location evidence="1">Nucleus</location>
    </subcellularLocation>
</comment>
<evidence type="ECO:0000256" key="3">
    <source>
        <dbReference type="ARBA" id="ARBA00023163"/>
    </source>
</evidence>
<feature type="domain" description="RPAP1/MINIYO-like TPR repeats" evidence="8">
    <location>
        <begin position="949"/>
        <end position="1148"/>
    </location>
</feature>
<feature type="domain" description="RPAP1 C-terminal" evidence="6">
    <location>
        <begin position="300"/>
        <end position="365"/>
    </location>
</feature>
<dbReference type="Proteomes" id="UP000279236">
    <property type="component" value="Unassembled WGS sequence"/>
</dbReference>
<evidence type="ECO:0000259" key="7">
    <source>
        <dbReference type="Pfam" id="PF08621"/>
    </source>
</evidence>
<evidence type="ECO:0000259" key="6">
    <source>
        <dbReference type="Pfam" id="PF08620"/>
    </source>
</evidence>
<dbReference type="RefSeq" id="XP_028479461.1">
    <property type="nucleotide sequence ID" value="XM_028620489.1"/>
</dbReference>
<evidence type="ECO:0000256" key="2">
    <source>
        <dbReference type="ARBA" id="ARBA00009953"/>
    </source>
</evidence>
<dbReference type="AlphaFoldDB" id="A0A427Y6J1"/>
<feature type="domain" description="RPAP1 N-terminal" evidence="7">
    <location>
        <begin position="154"/>
        <end position="195"/>
    </location>
</feature>
<keyword evidence="4" id="KW-0539">Nucleus</keyword>
<name>A0A427Y6J1_9TREE</name>
<gene>
    <name evidence="9" type="ORF">EHS24_004947</name>
</gene>
<evidence type="ECO:0000313" key="9">
    <source>
        <dbReference type="EMBL" id="RSH86676.1"/>
    </source>
</evidence>
<dbReference type="Pfam" id="PF25766">
    <property type="entry name" value="TPR_RPAP1"/>
    <property type="match status" value="1"/>
</dbReference>
<keyword evidence="3" id="KW-0804">Transcription</keyword>
<organism evidence="9 10">
    <name type="scientific">Apiotrichum porosum</name>
    <dbReference type="NCBI Taxonomy" id="105984"/>
    <lineage>
        <taxon>Eukaryota</taxon>
        <taxon>Fungi</taxon>
        <taxon>Dikarya</taxon>
        <taxon>Basidiomycota</taxon>
        <taxon>Agaricomycotina</taxon>
        <taxon>Tremellomycetes</taxon>
        <taxon>Trichosporonales</taxon>
        <taxon>Trichosporonaceae</taxon>
        <taxon>Apiotrichum</taxon>
    </lineage>
</organism>
<dbReference type="EMBL" id="RSCE01000002">
    <property type="protein sequence ID" value="RSH86676.1"/>
    <property type="molecule type" value="Genomic_DNA"/>
</dbReference>
<reference evidence="9 10" key="1">
    <citation type="submission" date="2018-11" db="EMBL/GenBank/DDBJ databases">
        <title>Genome sequence of Apiotrichum porosum DSM 27194.</title>
        <authorList>
            <person name="Aliyu H."/>
            <person name="Gorte O."/>
            <person name="Ochsenreither K."/>
        </authorList>
    </citation>
    <scope>NUCLEOTIDE SEQUENCE [LARGE SCALE GENOMIC DNA]</scope>
    <source>
        <strain evidence="9 10">DSM 27194</strain>
    </source>
</reference>